<keyword evidence="10" id="KW-1006">Bacterial flagellum protein export</keyword>
<protein>
    <recommendedName>
        <fullName evidence="3">Flagellar FliJ protein</fullName>
    </recommendedName>
</protein>
<organism evidence="12 13">
    <name type="scientific">Vreelandella halophila</name>
    <dbReference type="NCBI Taxonomy" id="86177"/>
    <lineage>
        <taxon>Bacteria</taxon>
        <taxon>Pseudomonadati</taxon>
        <taxon>Pseudomonadota</taxon>
        <taxon>Gammaproteobacteria</taxon>
        <taxon>Oceanospirillales</taxon>
        <taxon>Halomonadaceae</taxon>
        <taxon>Vreelandella</taxon>
    </lineage>
</organism>
<dbReference type="GO" id="GO:0009288">
    <property type="term" value="C:bacterial-type flagellum"/>
    <property type="evidence" value="ECO:0007669"/>
    <property type="project" value="InterPro"/>
</dbReference>
<dbReference type="RefSeq" id="WP_151439293.1">
    <property type="nucleotide sequence ID" value="NZ_WMEX01000004.1"/>
</dbReference>
<dbReference type="InterPro" id="IPR012823">
    <property type="entry name" value="Flagell_FliJ"/>
</dbReference>
<keyword evidence="6" id="KW-0145">Chemotaxis</keyword>
<evidence type="ECO:0000256" key="2">
    <source>
        <dbReference type="ARBA" id="ARBA00010004"/>
    </source>
</evidence>
<evidence type="ECO:0000256" key="3">
    <source>
        <dbReference type="ARBA" id="ARBA00020392"/>
    </source>
</evidence>
<dbReference type="EMBL" id="WMEX01000004">
    <property type="protein sequence ID" value="MYL27044.1"/>
    <property type="molecule type" value="Genomic_DNA"/>
</dbReference>
<name>A0A9X5B613_9GAMM</name>
<gene>
    <name evidence="12" type="primary">fliJ</name>
    <name evidence="12" type="ORF">GLW01_09590</name>
</gene>
<keyword evidence="8" id="KW-0653">Protein transport</keyword>
<keyword evidence="12" id="KW-0969">Cilium</keyword>
<sequence>MKRRSQRLQVVLDMEDRQEQAARERFQTAQQALAEQQQRLDELERYHEEYQHQIRSEASGTTSAARLQAGQQFISQLVAAIAQQQQQVDRYRATAEEARKHWQAARQRREGMARYIETCRRREAREDERREQKALDEAANQRFARAMQRQG</sequence>
<dbReference type="GO" id="GO:0015031">
    <property type="term" value="P:protein transport"/>
    <property type="evidence" value="ECO:0007669"/>
    <property type="project" value="UniProtKB-KW"/>
</dbReference>
<dbReference type="NCBIfam" id="TIGR02473">
    <property type="entry name" value="flagell_FliJ"/>
    <property type="match status" value="1"/>
</dbReference>
<comment type="caution">
    <text evidence="12">The sequence shown here is derived from an EMBL/GenBank/DDBJ whole genome shotgun (WGS) entry which is preliminary data.</text>
</comment>
<dbReference type="Gene3D" id="1.10.287.1700">
    <property type="match status" value="1"/>
</dbReference>
<dbReference type="OrthoDB" id="6465096at2"/>
<dbReference type="GO" id="GO:0044781">
    <property type="term" value="P:bacterial-type flagellum organization"/>
    <property type="evidence" value="ECO:0007669"/>
    <property type="project" value="UniProtKB-KW"/>
</dbReference>
<keyword evidence="12" id="KW-0282">Flagellum</keyword>
<dbReference type="InterPro" id="IPR052570">
    <property type="entry name" value="FliJ"/>
</dbReference>
<dbReference type="InterPro" id="IPR053716">
    <property type="entry name" value="Flag_assembly_chemotaxis_eff"/>
</dbReference>
<dbReference type="GO" id="GO:0071973">
    <property type="term" value="P:bacterial-type flagellum-dependent cell motility"/>
    <property type="evidence" value="ECO:0007669"/>
    <property type="project" value="InterPro"/>
</dbReference>
<evidence type="ECO:0000256" key="8">
    <source>
        <dbReference type="ARBA" id="ARBA00022927"/>
    </source>
</evidence>
<evidence type="ECO:0000256" key="11">
    <source>
        <dbReference type="SAM" id="MobiDB-lite"/>
    </source>
</evidence>
<comment type="subcellular location">
    <subcellularLocation>
        <location evidence="1">Cell membrane</location>
        <topology evidence="1">Peripheral membrane protein</topology>
        <orientation evidence="1">Cytoplasmic side</orientation>
    </subcellularLocation>
</comment>
<keyword evidence="9" id="KW-0472">Membrane</keyword>
<proteinExistence type="inferred from homology"/>
<evidence type="ECO:0000313" key="13">
    <source>
        <dbReference type="Proteomes" id="UP000460751"/>
    </source>
</evidence>
<keyword evidence="12" id="KW-0966">Cell projection</keyword>
<dbReference type="GO" id="GO:0006935">
    <property type="term" value="P:chemotaxis"/>
    <property type="evidence" value="ECO:0007669"/>
    <property type="project" value="UniProtKB-KW"/>
</dbReference>
<dbReference type="PANTHER" id="PTHR38786">
    <property type="entry name" value="FLAGELLAR FLIJ PROTEIN"/>
    <property type="match status" value="1"/>
</dbReference>
<evidence type="ECO:0000256" key="1">
    <source>
        <dbReference type="ARBA" id="ARBA00004413"/>
    </source>
</evidence>
<keyword evidence="7" id="KW-1005">Bacterial flagellum biogenesis</keyword>
<dbReference type="Pfam" id="PF02050">
    <property type="entry name" value="FliJ"/>
    <property type="match status" value="1"/>
</dbReference>
<evidence type="ECO:0000256" key="9">
    <source>
        <dbReference type="ARBA" id="ARBA00023136"/>
    </source>
</evidence>
<evidence type="ECO:0000256" key="6">
    <source>
        <dbReference type="ARBA" id="ARBA00022500"/>
    </source>
</evidence>
<feature type="region of interest" description="Disordered" evidence="11">
    <location>
        <begin position="122"/>
        <end position="151"/>
    </location>
</feature>
<keyword evidence="4" id="KW-0813">Transport</keyword>
<evidence type="ECO:0000256" key="10">
    <source>
        <dbReference type="ARBA" id="ARBA00023225"/>
    </source>
</evidence>
<dbReference type="AlphaFoldDB" id="A0A9X5B613"/>
<dbReference type="GO" id="GO:0005886">
    <property type="term" value="C:plasma membrane"/>
    <property type="evidence" value="ECO:0007669"/>
    <property type="project" value="UniProtKB-SubCell"/>
</dbReference>
<keyword evidence="5" id="KW-1003">Cell membrane</keyword>
<evidence type="ECO:0000313" key="12">
    <source>
        <dbReference type="EMBL" id="MYL27044.1"/>
    </source>
</evidence>
<keyword evidence="13" id="KW-1185">Reference proteome</keyword>
<evidence type="ECO:0000256" key="7">
    <source>
        <dbReference type="ARBA" id="ARBA00022795"/>
    </source>
</evidence>
<dbReference type="Proteomes" id="UP000460751">
    <property type="component" value="Unassembled WGS sequence"/>
</dbReference>
<reference evidence="12 13" key="1">
    <citation type="submission" date="2019-11" db="EMBL/GenBank/DDBJ databases">
        <title>Genome sequences of 17 halophilic strains isolated from different environments.</title>
        <authorList>
            <person name="Furrow R.E."/>
        </authorList>
    </citation>
    <scope>NUCLEOTIDE SEQUENCE [LARGE SCALE GENOMIC DNA]</scope>
    <source>
        <strain evidence="12 13">22507_15_FS</strain>
    </source>
</reference>
<feature type="compositionally biased region" description="Basic and acidic residues" evidence="11">
    <location>
        <begin position="122"/>
        <end position="136"/>
    </location>
</feature>
<evidence type="ECO:0000256" key="4">
    <source>
        <dbReference type="ARBA" id="ARBA00022448"/>
    </source>
</evidence>
<evidence type="ECO:0000256" key="5">
    <source>
        <dbReference type="ARBA" id="ARBA00022475"/>
    </source>
</evidence>
<dbReference type="PANTHER" id="PTHR38786:SF1">
    <property type="entry name" value="FLAGELLAR FLIJ PROTEIN"/>
    <property type="match status" value="1"/>
</dbReference>
<accession>A0A9X5B613</accession>
<comment type="similarity">
    <text evidence="2">Belongs to the FliJ family.</text>
</comment>